<dbReference type="FunCoup" id="A0A2J7R838">
    <property type="interactions" value="26"/>
</dbReference>
<keyword evidence="2" id="KW-0472">Membrane</keyword>
<dbReference type="GO" id="GO:0043266">
    <property type="term" value="P:regulation of potassium ion transport"/>
    <property type="evidence" value="ECO:0007669"/>
    <property type="project" value="TreeGrafter"/>
</dbReference>
<proteinExistence type="inferred from homology"/>
<keyword evidence="2" id="KW-0812">Transmembrane</keyword>
<feature type="transmembrane region" description="Helical" evidence="2">
    <location>
        <begin position="156"/>
        <end position="177"/>
    </location>
</feature>
<feature type="transmembrane region" description="Helical" evidence="2">
    <location>
        <begin position="209"/>
        <end position="229"/>
    </location>
</feature>
<evidence type="ECO:0008006" key="5">
    <source>
        <dbReference type="Google" id="ProtNLM"/>
    </source>
</evidence>
<evidence type="ECO:0000256" key="2">
    <source>
        <dbReference type="SAM" id="Phobius"/>
    </source>
</evidence>
<dbReference type="PANTHER" id="PTHR19444">
    <property type="entry name" value="UNC-93 RELATED"/>
    <property type="match status" value="1"/>
</dbReference>
<dbReference type="GO" id="GO:0015459">
    <property type="term" value="F:potassium channel regulator activity"/>
    <property type="evidence" value="ECO:0007669"/>
    <property type="project" value="TreeGrafter"/>
</dbReference>
<dbReference type="InterPro" id="IPR051951">
    <property type="entry name" value="UNC-93_regulatory"/>
</dbReference>
<sequence length="590" mass="64431">MGSLPNLHALSAADRPPISRLFEAPRPVVRHHLVTTGGERASHHHHGHHQHRVVHKTRSGGACWDDFVLEQMASYSPISTRSTARRRDSLSSSGGASSVRRLIAVVRSTPSRLGPVYSRRVLLRNFAALCLGHATVTAALMPLLALQAAVSANMGGLLLSALHALASFSSLVAPTLVQRVGCKWTLILGYGHACLFFGLHLYPTPYTLVPAYLALGVWLGPLVSGRVTFLMTLASKLSYVVTEDEEAEDVEESSSRRQTIVRRLARGLQTAQDFGLVLGNGVTAFLLWYTQPDDTESPQRLDALFLTDDSQERVCGSEACPITSVTQGPNSTADDGQLVFMLPCKTSAMLASVFLGCSVMGVAVTAAFLDRIRMFMYQDPLERPTGVAALRAVFNAFRDPCLQLTAPLAVFIGLEQGFMLADFSKSYVVCALGLPNVNLVFLSLGALQSLAAFTLSMMLRHIHRCVVIAVGFAFHNCLLLVLLLWKPSGDDPALFYVISAAWGVCNAIWETLNFTLLVTVYPDSWQAPLAHCYFFRFLGLSLAFGLHGDVCNWLKLYALAATLVLAVAPYAWLEMRLESRRKLKTNLTNL</sequence>
<dbReference type="EMBL" id="NEVH01006723">
    <property type="protein sequence ID" value="PNF37000.1"/>
    <property type="molecule type" value="Genomic_DNA"/>
</dbReference>
<dbReference type="GO" id="GO:0055120">
    <property type="term" value="C:striated muscle dense body"/>
    <property type="evidence" value="ECO:0007669"/>
    <property type="project" value="TreeGrafter"/>
</dbReference>
<comment type="similarity">
    <text evidence="1">Belongs to the unc-93 family.</text>
</comment>
<dbReference type="Gene3D" id="1.20.1250.20">
    <property type="entry name" value="MFS general substrate transporter like domains"/>
    <property type="match status" value="1"/>
</dbReference>
<keyword evidence="2" id="KW-1133">Transmembrane helix</keyword>
<gene>
    <name evidence="3" type="ORF">B7P43_G08046</name>
</gene>
<dbReference type="AlphaFoldDB" id="A0A2J7R838"/>
<keyword evidence="4" id="KW-1185">Reference proteome</keyword>
<feature type="transmembrane region" description="Helical" evidence="2">
    <location>
        <begin position="184"/>
        <end position="203"/>
    </location>
</feature>
<dbReference type="PANTHER" id="PTHR19444:SF11">
    <property type="entry name" value="UNC93-LIKE PROTEIN"/>
    <property type="match status" value="1"/>
</dbReference>
<dbReference type="InterPro" id="IPR036259">
    <property type="entry name" value="MFS_trans_sf"/>
</dbReference>
<accession>A0A2J7R838</accession>
<dbReference type="GO" id="GO:0006937">
    <property type="term" value="P:regulation of muscle contraction"/>
    <property type="evidence" value="ECO:0007669"/>
    <property type="project" value="TreeGrafter"/>
</dbReference>
<feature type="transmembrane region" description="Helical" evidence="2">
    <location>
        <begin position="556"/>
        <end position="573"/>
    </location>
</feature>
<dbReference type="GO" id="GO:0005886">
    <property type="term" value="C:plasma membrane"/>
    <property type="evidence" value="ECO:0007669"/>
    <property type="project" value="TreeGrafter"/>
</dbReference>
<evidence type="ECO:0000313" key="4">
    <source>
        <dbReference type="Proteomes" id="UP000235965"/>
    </source>
</evidence>
<reference evidence="3 4" key="1">
    <citation type="submission" date="2017-12" db="EMBL/GenBank/DDBJ databases">
        <title>Hemimetabolous genomes reveal molecular basis of termite eusociality.</title>
        <authorList>
            <person name="Harrison M.C."/>
            <person name="Jongepier E."/>
            <person name="Robertson H.M."/>
            <person name="Arning N."/>
            <person name="Bitard-Feildel T."/>
            <person name="Chao H."/>
            <person name="Childers C.P."/>
            <person name="Dinh H."/>
            <person name="Doddapaneni H."/>
            <person name="Dugan S."/>
            <person name="Gowin J."/>
            <person name="Greiner C."/>
            <person name="Han Y."/>
            <person name="Hu H."/>
            <person name="Hughes D.S.T."/>
            <person name="Huylmans A.-K."/>
            <person name="Kemena C."/>
            <person name="Kremer L.P.M."/>
            <person name="Lee S.L."/>
            <person name="Lopez-Ezquerra A."/>
            <person name="Mallet L."/>
            <person name="Monroy-Kuhn J.M."/>
            <person name="Moser A."/>
            <person name="Murali S.C."/>
            <person name="Muzny D.M."/>
            <person name="Otani S."/>
            <person name="Piulachs M.-D."/>
            <person name="Poelchau M."/>
            <person name="Qu J."/>
            <person name="Schaub F."/>
            <person name="Wada-Katsumata A."/>
            <person name="Worley K.C."/>
            <person name="Xie Q."/>
            <person name="Ylla G."/>
            <person name="Poulsen M."/>
            <person name="Gibbs R.A."/>
            <person name="Schal C."/>
            <person name="Richards S."/>
            <person name="Belles X."/>
            <person name="Korb J."/>
            <person name="Bornberg-Bauer E."/>
        </authorList>
    </citation>
    <scope>NUCLEOTIDE SEQUENCE [LARGE SCALE GENOMIC DNA]</scope>
    <source>
        <tissue evidence="3">Whole body</tissue>
    </source>
</reference>
<evidence type="ECO:0000256" key="1">
    <source>
        <dbReference type="ARBA" id="ARBA00009172"/>
    </source>
</evidence>
<organism evidence="3 4">
    <name type="scientific">Cryptotermes secundus</name>
    <dbReference type="NCBI Taxonomy" id="105785"/>
    <lineage>
        <taxon>Eukaryota</taxon>
        <taxon>Metazoa</taxon>
        <taxon>Ecdysozoa</taxon>
        <taxon>Arthropoda</taxon>
        <taxon>Hexapoda</taxon>
        <taxon>Insecta</taxon>
        <taxon>Pterygota</taxon>
        <taxon>Neoptera</taxon>
        <taxon>Polyneoptera</taxon>
        <taxon>Dictyoptera</taxon>
        <taxon>Blattodea</taxon>
        <taxon>Blattoidea</taxon>
        <taxon>Termitoidae</taxon>
        <taxon>Kalotermitidae</taxon>
        <taxon>Cryptotermitinae</taxon>
        <taxon>Cryptotermes</taxon>
    </lineage>
</organism>
<dbReference type="STRING" id="105785.A0A2J7R838"/>
<feature type="transmembrane region" description="Helical" evidence="2">
    <location>
        <begin position="533"/>
        <end position="550"/>
    </location>
</feature>
<comment type="caution">
    <text evidence="3">The sequence shown here is derived from an EMBL/GenBank/DDBJ whole genome shotgun (WGS) entry which is preliminary data.</text>
</comment>
<evidence type="ECO:0000313" key="3">
    <source>
        <dbReference type="EMBL" id="PNF37000.1"/>
    </source>
</evidence>
<feature type="transmembrane region" description="Helical" evidence="2">
    <location>
        <begin position="466"/>
        <end position="485"/>
    </location>
</feature>
<feature type="transmembrane region" description="Helical" evidence="2">
    <location>
        <begin position="439"/>
        <end position="459"/>
    </location>
</feature>
<protein>
    <recommendedName>
        <fullName evidence="5">UNC93-like protein</fullName>
    </recommendedName>
</protein>
<feature type="transmembrane region" description="Helical" evidence="2">
    <location>
        <begin position="497"/>
        <end position="521"/>
    </location>
</feature>
<feature type="transmembrane region" description="Helical" evidence="2">
    <location>
        <begin position="348"/>
        <end position="369"/>
    </location>
</feature>
<dbReference type="SUPFAM" id="SSF103473">
    <property type="entry name" value="MFS general substrate transporter"/>
    <property type="match status" value="2"/>
</dbReference>
<name>A0A2J7R838_9NEOP</name>
<dbReference type="Proteomes" id="UP000235965">
    <property type="component" value="Unassembled WGS sequence"/>
</dbReference>
<dbReference type="InParanoid" id="A0A2J7R838"/>
<dbReference type="OrthoDB" id="10010517at2759"/>
<feature type="transmembrane region" description="Helical" evidence="2">
    <location>
        <begin position="126"/>
        <end position="150"/>
    </location>
</feature>